<dbReference type="STRING" id="1227465.C463_16497"/>
<dbReference type="GO" id="GO:0016020">
    <property type="term" value="C:membrane"/>
    <property type="evidence" value="ECO:0007669"/>
    <property type="project" value="InterPro"/>
</dbReference>
<dbReference type="PRINTS" id="PR00260">
    <property type="entry name" value="CHEMTRNSDUCR"/>
</dbReference>
<dbReference type="OrthoDB" id="8523at2157"/>
<reference evidence="9 10" key="1">
    <citation type="journal article" date="2014" name="PLoS Genet.">
        <title>Phylogenetically driven sequencing of extremely halophilic archaea reveals strategies for static and dynamic osmo-response.</title>
        <authorList>
            <person name="Becker E.A."/>
            <person name="Seitzer P.M."/>
            <person name="Tritt A."/>
            <person name="Larsen D."/>
            <person name="Krusor M."/>
            <person name="Yao A.I."/>
            <person name="Wu D."/>
            <person name="Madern D."/>
            <person name="Eisen J.A."/>
            <person name="Darling A.E."/>
            <person name="Facciotti M.T."/>
        </authorList>
    </citation>
    <scope>NUCLEOTIDE SEQUENCE [LARGE SCALE GENOMIC DNA]</scope>
    <source>
        <strain evidence="9 10">DSM 19288</strain>
    </source>
</reference>
<feature type="region of interest" description="Disordered" evidence="5">
    <location>
        <begin position="762"/>
        <end position="843"/>
    </location>
</feature>
<comment type="caution">
    <text evidence="9">The sequence shown here is derived from an EMBL/GenBank/DDBJ whole genome shotgun (WGS) entry which is preliminary data.</text>
</comment>
<keyword evidence="6" id="KW-1133">Transmembrane helix</keyword>
<dbReference type="InterPro" id="IPR004089">
    <property type="entry name" value="MCPsignal_dom"/>
</dbReference>
<keyword evidence="4" id="KW-0175">Coiled coil</keyword>
<accession>M0DZ94</accession>
<name>M0DZ94_9EURY</name>
<evidence type="ECO:0000256" key="5">
    <source>
        <dbReference type="SAM" id="MobiDB-lite"/>
    </source>
</evidence>
<proteinExistence type="inferred from homology"/>
<feature type="domain" description="Methyl-accepting transducer" evidence="7">
    <location>
        <begin position="460"/>
        <end position="696"/>
    </location>
</feature>
<dbReference type="SMART" id="SM00304">
    <property type="entry name" value="HAMP"/>
    <property type="match status" value="2"/>
</dbReference>
<feature type="region of interest" description="Disordered" evidence="5">
    <location>
        <begin position="453"/>
        <end position="483"/>
    </location>
</feature>
<feature type="compositionally biased region" description="Basic and acidic residues" evidence="5">
    <location>
        <begin position="832"/>
        <end position="843"/>
    </location>
</feature>
<dbReference type="RefSeq" id="WP_008445876.1">
    <property type="nucleotide sequence ID" value="NZ_AOJK01000073.1"/>
</dbReference>
<dbReference type="Pfam" id="PF00015">
    <property type="entry name" value="MCPsignal"/>
    <property type="match status" value="1"/>
</dbReference>
<feature type="coiled-coil region" evidence="4">
    <location>
        <begin position="601"/>
        <end position="628"/>
    </location>
</feature>
<keyword evidence="1 3" id="KW-0807">Transducer</keyword>
<dbReference type="CDD" id="cd06225">
    <property type="entry name" value="HAMP"/>
    <property type="match status" value="1"/>
</dbReference>
<dbReference type="Proteomes" id="UP000011586">
    <property type="component" value="Unassembled WGS sequence"/>
</dbReference>
<dbReference type="Gene3D" id="6.10.250.1910">
    <property type="match status" value="1"/>
</dbReference>
<evidence type="ECO:0000259" key="7">
    <source>
        <dbReference type="PROSITE" id="PS50111"/>
    </source>
</evidence>
<dbReference type="InterPro" id="IPR004090">
    <property type="entry name" value="Chemotax_Me-accpt_rcpt"/>
</dbReference>
<dbReference type="SUPFAM" id="SSF58104">
    <property type="entry name" value="Methyl-accepting chemotaxis protein (MCP) signaling domain"/>
    <property type="match status" value="1"/>
</dbReference>
<comment type="similarity">
    <text evidence="2">Belongs to the methyl-accepting chemotaxis (MCP) protein family.</text>
</comment>
<keyword evidence="6" id="KW-0812">Transmembrane</keyword>
<organism evidence="9 10">
    <name type="scientific">Halorubrum californiense DSM 19288</name>
    <dbReference type="NCBI Taxonomy" id="1227465"/>
    <lineage>
        <taxon>Archaea</taxon>
        <taxon>Methanobacteriati</taxon>
        <taxon>Methanobacteriota</taxon>
        <taxon>Stenosarchaea group</taxon>
        <taxon>Halobacteria</taxon>
        <taxon>Halobacteriales</taxon>
        <taxon>Haloferacaceae</taxon>
        <taxon>Halorubrum</taxon>
    </lineage>
</organism>
<dbReference type="PROSITE" id="PS50885">
    <property type="entry name" value="HAMP"/>
    <property type="match status" value="2"/>
</dbReference>
<dbReference type="AlphaFoldDB" id="M0DZ94"/>
<evidence type="ECO:0000313" key="10">
    <source>
        <dbReference type="Proteomes" id="UP000011586"/>
    </source>
</evidence>
<keyword evidence="6" id="KW-0472">Membrane</keyword>
<feature type="transmembrane region" description="Helical" evidence="6">
    <location>
        <begin position="26"/>
        <end position="46"/>
    </location>
</feature>
<dbReference type="InterPro" id="IPR003660">
    <property type="entry name" value="HAMP_dom"/>
</dbReference>
<dbReference type="GO" id="GO:0006935">
    <property type="term" value="P:chemotaxis"/>
    <property type="evidence" value="ECO:0007669"/>
    <property type="project" value="InterPro"/>
</dbReference>
<dbReference type="GO" id="GO:0004888">
    <property type="term" value="F:transmembrane signaling receptor activity"/>
    <property type="evidence" value="ECO:0007669"/>
    <property type="project" value="InterPro"/>
</dbReference>
<evidence type="ECO:0000256" key="6">
    <source>
        <dbReference type="SAM" id="Phobius"/>
    </source>
</evidence>
<dbReference type="PROSITE" id="PS50111">
    <property type="entry name" value="CHEMOTAXIS_TRANSDUC_2"/>
    <property type="match status" value="1"/>
</dbReference>
<dbReference type="PATRIC" id="fig|1227465.4.peg.3198"/>
<evidence type="ECO:0000256" key="1">
    <source>
        <dbReference type="ARBA" id="ARBA00023224"/>
    </source>
</evidence>
<dbReference type="PANTHER" id="PTHR32089:SF112">
    <property type="entry name" value="LYSOZYME-LIKE PROTEIN-RELATED"/>
    <property type="match status" value="1"/>
</dbReference>
<feature type="domain" description="HAMP" evidence="8">
    <location>
        <begin position="314"/>
        <end position="366"/>
    </location>
</feature>
<evidence type="ECO:0000256" key="2">
    <source>
        <dbReference type="ARBA" id="ARBA00029447"/>
    </source>
</evidence>
<protein>
    <submittedName>
        <fullName evidence="9">Methyl-accepting chemotaxis sensory transducer</fullName>
    </submittedName>
</protein>
<feature type="coiled-coil region" evidence="4">
    <location>
        <begin position="358"/>
        <end position="392"/>
    </location>
</feature>
<evidence type="ECO:0000259" key="8">
    <source>
        <dbReference type="PROSITE" id="PS50885"/>
    </source>
</evidence>
<evidence type="ECO:0000256" key="4">
    <source>
        <dbReference type="SAM" id="Coils"/>
    </source>
</evidence>
<evidence type="ECO:0000313" key="9">
    <source>
        <dbReference type="EMBL" id="ELZ40118.1"/>
    </source>
</evidence>
<feature type="compositionally biased region" description="Basic and acidic residues" evidence="5">
    <location>
        <begin position="762"/>
        <end position="772"/>
    </location>
</feature>
<dbReference type="Gene3D" id="1.10.287.950">
    <property type="entry name" value="Methyl-accepting chemotaxis protein"/>
    <property type="match status" value="1"/>
</dbReference>
<dbReference type="PANTHER" id="PTHR32089">
    <property type="entry name" value="METHYL-ACCEPTING CHEMOTAXIS PROTEIN MCPB"/>
    <property type="match status" value="1"/>
</dbReference>
<dbReference type="Gene3D" id="3.30.450.20">
    <property type="entry name" value="PAS domain"/>
    <property type="match status" value="1"/>
</dbReference>
<dbReference type="CDD" id="cd11386">
    <property type="entry name" value="MCP_signal"/>
    <property type="match status" value="1"/>
</dbReference>
<feature type="domain" description="HAMP" evidence="8">
    <location>
        <begin position="387"/>
        <end position="441"/>
    </location>
</feature>
<dbReference type="Pfam" id="PF00672">
    <property type="entry name" value="HAMP"/>
    <property type="match status" value="1"/>
</dbReference>
<feature type="coiled-coil region" evidence="4">
    <location>
        <begin position="538"/>
        <end position="572"/>
    </location>
</feature>
<dbReference type="GO" id="GO:0007165">
    <property type="term" value="P:signal transduction"/>
    <property type="evidence" value="ECO:0007669"/>
    <property type="project" value="UniProtKB-KW"/>
</dbReference>
<dbReference type="SMART" id="SM00283">
    <property type="entry name" value="MA"/>
    <property type="match status" value="1"/>
</dbReference>
<sequence length="843" mass="88292">MADTFLERVLRRVTPGALARSYLTKFLVALVVVVLAIGAVGAVTYAETTDQLESNAQEDYTAVAELSATEAGGWTTDRRATVTTVADNDVYSEDSAAVSAYLSSHLSRASDGVLAFHYIDPDDGTVLASTDDAGDDADRAEGLTSQPWFDDGLLLGDTVTTTPTYEVDGEQRVAYVTGTPQREYAVMEVSVAPLVDSFRQPTDGAFTAIVETDGEISASDRDGVAGERYDEAVSSQLFDQQRPVGYVSSTTLGFADGEEYFVAYAPVPTESWSLAVNVPLSEAYALSGMIGRNLLLIVGVAIVGLGLLGATLGRGTVVELNRLKGRAAALADGDLDVDFDTERRDEFGDLSDAFATMRDSLREQIESAEDQRERAEAAKAESEAFAERLESRANDFGETMAACADGDLTARLRADPADPEALRSIAAEFNDAMDELEAAIAAVDAFAVEVSDRSNAVTDGTDEAAAAGRETSDAVDEISAGAERQSRQLAEVAGEMEDMSATVEEVAASADEVATTSRQADALTEEGREAAADAVGELHGIESRSESAAETIERLEAEMAEVDAIVETISEIADQTNLLALNASIEAARAGEAGSGFAVVAEEVKSLAEETQESAAEVETLIEGLRERTDESVDEMAAIRDGVDDGVEVVEDAEDALADVADRVSEADDGVQEISGAMDAQAQSVNEVTGAVDDLAGVSQQTTAEATTVASAAEEQAATLGEVSEQAHDLHERARDLREMTEEFEVDAESATDGEVARAEIGDDVEADRSDAAESAFSFGTDGEPSDAAPASTDGGTADEAIESGGPDAHGSVESGESDADGSVESNQPDVDGSKTPERPLDE</sequence>
<evidence type="ECO:0000256" key="3">
    <source>
        <dbReference type="PROSITE-ProRule" id="PRU00284"/>
    </source>
</evidence>
<keyword evidence="10" id="KW-1185">Reference proteome</keyword>
<dbReference type="EMBL" id="AOJK01000073">
    <property type="protein sequence ID" value="ELZ40118.1"/>
    <property type="molecule type" value="Genomic_DNA"/>
</dbReference>
<gene>
    <name evidence="9" type="ORF">C463_16497</name>
</gene>